<sequence length="77" mass="8948">MDIIFSGFEEIYKHCFDFSGHGFVAQGDKWFIHKPIKGFFVAHINLMYDGFGAVRNRQAQAIQFRHIGQPDNTQQDQ</sequence>
<accession>A0A088B2W3</accession>
<protein>
    <submittedName>
        <fullName evidence="1">Protein of unassigned function</fullName>
    </submittedName>
</protein>
<keyword evidence="1" id="KW-0614">Plasmid</keyword>
<gene>
    <name evidence="1" type="ORF">MOC_1p0044</name>
</gene>
<name>A0A088B2W3_9HYPH</name>
<dbReference type="AlphaFoldDB" id="A0A088B2W3"/>
<dbReference type="EMBL" id="JX627580">
    <property type="protein sequence ID" value="AGO88282.1"/>
    <property type="molecule type" value="Genomic_DNA"/>
</dbReference>
<proteinExistence type="predicted"/>
<reference evidence="1" key="1">
    <citation type="journal article" date="2014" name="PLoS ONE">
        <title>Genome Information of Methylobacterium oryzae, a Plant-Probiotic Methylotroph in the Phyllosphere.</title>
        <authorList>
            <person name="Kwak M.J."/>
            <person name="Jeong H."/>
            <person name="Madhaiyan M."/>
            <person name="Lee Y."/>
            <person name="Sa T.M."/>
            <person name="Oh T.K."/>
            <person name="Kim J.F."/>
        </authorList>
    </citation>
    <scope>NUCLEOTIDE SEQUENCE</scope>
    <source>
        <strain evidence="1">CBMB20</strain>
        <plasmid evidence="1">pMOC1</plasmid>
    </source>
</reference>
<geneLocation type="plasmid" evidence="1">
    <name>pMOC1</name>
</geneLocation>
<organism evidence="1">
    <name type="scientific">Methylobacterium oryzae CBMB20</name>
    <dbReference type="NCBI Taxonomy" id="693986"/>
    <lineage>
        <taxon>Bacteria</taxon>
        <taxon>Pseudomonadati</taxon>
        <taxon>Pseudomonadota</taxon>
        <taxon>Alphaproteobacteria</taxon>
        <taxon>Hyphomicrobiales</taxon>
        <taxon>Methylobacteriaceae</taxon>
        <taxon>Methylobacterium</taxon>
    </lineage>
</organism>
<evidence type="ECO:0000313" key="1">
    <source>
        <dbReference type="EMBL" id="AGO88282.1"/>
    </source>
</evidence>